<evidence type="ECO:0000256" key="1">
    <source>
        <dbReference type="ARBA" id="ARBA00009183"/>
    </source>
</evidence>
<keyword evidence="8" id="KW-1185">Reference proteome</keyword>
<evidence type="ECO:0000256" key="2">
    <source>
        <dbReference type="ARBA" id="ARBA00022630"/>
    </source>
</evidence>
<dbReference type="EMBL" id="JAJJMA010234195">
    <property type="protein sequence ID" value="MCL7042345.1"/>
    <property type="molecule type" value="Genomic_DNA"/>
</dbReference>
<comment type="caution">
    <text evidence="7">The sequence shown here is derived from an EMBL/GenBank/DDBJ whole genome shotgun (WGS) entry which is preliminary data.</text>
</comment>
<dbReference type="InterPro" id="IPR000960">
    <property type="entry name" value="Flavin_mOase"/>
</dbReference>
<dbReference type="EC" id="1.-.-.-" evidence="6"/>
<evidence type="ECO:0000256" key="4">
    <source>
        <dbReference type="ARBA" id="ARBA00022857"/>
    </source>
</evidence>
<dbReference type="PANTHER" id="PTHR23023">
    <property type="entry name" value="DIMETHYLANILINE MONOOXYGENASE"/>
    <property type="match status" value="1"/>
</dbReference>
<gene>
    <name evidence="7" type="ORF">MKW94_021031</name>
</gene>
<dbReference type="Proteomes" id="UP001177140">
    <property type="component" value="Unassembled WGS sequence"/>
</dbReference>
<keyword evidence="4" id="KW-0521">NADP</keyword>
<name>A0AA42AWC8_PAPNU</name>
<accession>A0AA42AWC8</accession>
<comment type="cofactor">
    <cofactor evidence="6">
        <name>FAD</name>
        <dbReference type="ChEBI" id="CHEBI:57692"/>
    </cofactor>
</comment>
<dbReference type="PROSITE" id="PS51257">
    <property type="entry name" value="PROKAR_LIPOPROTEIN"/>
    <property type="match status" value="1"/>
</dbReference>
<keyword evidence="5 6" id="KW-0560">Oxidoreductase</keyword>
<dbReference type="InterPro" id="IPR020946">
    <property type="entry name" value="Flavin_mOase-like"/>
</dbReference>
<evidence type="ECO:0000256" key="3">
    <source>
        <dbReference type="ARBA" id="ARBA00022827"/>
    </source>
</evidence>
<organism evidence="7 8">
    <name type="scientific">Papaver nudicaule</name>
    <name type="common">Iceland poppy</name>
    <dbReference type="NCBI Taxonomy" id="74823"/>
    <lineage>
        <taxon>Eukaryota</taxon>
        <taxon>Viridiplantae</taxon>
        <taxon>Streptophyta</taxon>
        <taxon>Embryophyta</taxon>
        <taxon>Tracheophyta</taxon>
        <taxon>Spermatophyta</taxon>
        <taxon>Magnoliopsida</taxon>
        <taxon>Ranunculales</taxon>
        <taxon>Papaveraceae</taxon>
        <taxon>Papaveroideae</taxon>
        <taxon>Papaver</taxon>
    </lineage>
</organism>
<dbReference type="GO" id="GO:0050660">
    <property type="term" value="F:flavin adenine dinucleotide binding"/>
    <property type="evidence" value="ECO:0007669"/>
    <property type="project" value="InterPro"/>
</dbReference>
<evidence type="ECO:0000313" key="7">
    <source>
        <dbReference type="EMBL" id="MCL7042345.1"/>
    </source>
</evidence>
<dbReference type="FunFam" id="3.50.50.60:FF:000226">
    <property type="entry name" value="Flavin-containing monooxygenase"/>
    <property type="match status" value="1"/>
</dbReference>
<dbReference type="Pfam" id="PF00743">
    <property type="entry name" value="FMO-like"/>
    <property type="match status" value="1"/>
</dbReference>
<dbReference type="InterPro" id="IPR036188">
    <property type="entry name" value="FAD/NAD-bd_sf"/>
</dbReference>
<dbReference type="GO" id="GO:0050661">
    <property type="term" value="F:NADP binding"/>
    <property type="evidence" value="ECO:0007669"/>
    <property type="project" value="InterPro"/>
</dbReference>
<evidence type="ECO:0000256" key="6">
    <source>
        <dbReference type="RuleBase" id="RU361177"/>
    </source>
</evidence>
<keyword evidence="6" id="KW-0503">Monooxygenase</keyword>
<comment type="similarity">
    <text evidence="1 6">Belongs to the FMO family.</text>
</comment>
<sequence>MERRVGIIGAGVSGLLACKYVVEKGFQPIVFEAQPGLGGVWTHTIETTKLQTPRQAYVFSDYPWPSSVKEDFPNHKQVMGYLESYANHFGLLPYIKFNTSVVDIDYVITQQGHQDMLSWTHWGGTTDGCWSNPKGKWQITTTTITTTIGVQEHQVYEVEFVILCVGKFSGVPNVPHFLPPNKGPDAFSNGKVIHSMDYSAMDKSGAAEFVKGKRVAVVGYQKSALDIANECAIANGVDNPCTLIYRRAHWNIPDHHPYGVSLASLYLNRFSELLLHKPGEGLLLSLLATFFSPLRWAISKFVESYIKSKFPLKKYNLIPEHSFLQEIASCSIPTVPDRFYDLVEEGSIILKKSNEFGFNKDGLVFKDDDDATAPLEIDVVILCTGYKGDEKLKNIFKSPKFQSYIMGSSNSTVPLYRECIHSRIPQLAIIGYSEGVSNLHTSEMRCRWLAHFLAGGFKLPSIKEMEKNVLQWEKYMKRYAGPYYRKSCIAILHIWYNDQLCKDMGCNPRRKKGLYAELFEPYGPKDYANLTPGKN</sequence>
<dbReference type="Gene3D" id="3.50.50.60">
    <property type="entry name" value="FAD/NAD(P)-binding domain"/>
    <property type="match status" value="2"/>
</dbReference>
<dbReference type="AlphaFoldDB" id="A0AA42AWC8"/>
<dbReference type="FunFam" id="3.50.50.60:FF:000403">
    <property type="entry name" value="Flavin-containing monooxygenase"/>
    <property type="match status" value="1"/>
</dbReference>
<reference evidence="7" key="1">
    <citation type="submission" date="2022-03" db="EMBL/GenBank/DDBJ databases">
        <title>A functionally conserved STORR gene fusion in Papaver species that diverged 16.8 million years ago.</title>
        <authorList>
            <person name="Catania T."/>
        </authorList>
    </citation>
    <scope>NUCLEOTIDE SEQUENCE</scope>
    <source>
        <strain evidence="7">S-191538</strain>
    </source>
</reference>
<dbReference type="SUPFAM" id="SSF51905">
    <property type="entry name" value="FAD/NAD(P)-binding domain"/>
    <property type="match status" value="2"/>
</dbReference>
<protein>
    <recommendedName>
        <fullName evidence="6">Flavin-containing monooxygenase</fullName>
        <ecNumber evidence="6">1.-.-.-</ecNumber>
    </recommendedName>
</protein>
<evidence type="ECO:0000256" key="5">
    <source>
        <dbReference type="ARBA" id="ARBA00023002"/>
    </source>
</evidence>
<evidence type="ECO:0000313" key="8">
    <source>
        <dbReference type="Proteomes" id="UP001177140"/>
    </source>
</evidence>
<keyword evidence="3 6" id="KW-0274">FAD</keyword>
<dbReference type="GO" id="GO:0004499">
    <property type="term" value="F:N,N-dimethylaniline monooxygenase activity"/>
    <property type="evidence" value="ECO:0007669"/>
    <property type="project" value="InterPro"/>
</dbReference>
<dbReference type="PIRSF" id="PIRSF000332">
    <property type="entry name" value="FMO"/>
    <property type="match status" value="1"/>
</dbReference>
<dbReference type="InterPro" id="IPR050346">
    <property type="entry name" value="FMO-like"/>
</dbReference>
<proteinExistence type="inferred from homology"/>
<keyword evidence="2 6" id="KW-0285">Flavoprotein</keyword>